<evidence type="ECO:0000313" key="2">
    <source>
        <dbReference type="EMBL" id="CDM96927.1"/>
    </source>
</evidence>
<sequence>MTQQLPLTLNSTIADLPCHNYQVSWVTRADIVAKELYQNPELPGVLIIDDSELIGMISRSKFLAKIHLPNWEEIYSNNPIQKILDFTRIPPLMLSSDTLINEAVQLAMNRSVNLIYEPIVIIWSDHEFGLIDFRILCQSQTVILQKSRQILQQQEQTKQKYFNLLNQEKQRINEANHNLNIEKNIMKKLYQSRFIERENAINQHYQKILKIYQEIVQTGRLVSKESHREFHAIFIGANSIHKNSEDLESVIKNISRDLETINSASTIMAEIVQKVRYLSVQASVLTYQQSSTNQTVLSKINLEMNRLVKQTLDLSQQMNNVSSHFKVHINNLKDIAHKEDEVTRKMILNTQRAEMAIAELDQLLENPNLGLTNLITNLSNHHN</sequence>
<dbReference type="AlphaFoldDB" id="A0A9P1KJ11"/>
<organism evidence="2 3">
    <name type="scientific">Limnospira indica PCC 8005</name>
    <dbReference type="NCBI Taxonomy" id="376219"/>
    <lineage>
        <taxon>Bacteria</taxon>
        <taxon>Bacillati</taxon>
        <taxon>Cyanobacteriota</taxon>
        <taxon>Cyanophyceae</taxon>
        <taxon>Oscillatoriophycideae</taxon>
        <taxon>Oscillatoriales</taxon>
        <taxon>Sirenicapillariaceae</taxon>
        <taxon>Limnospira</taxon>
    </lineage>
</organism>
<feature type="coiled-coil region" evidence="1">
    <location>
        <begin position="151"/>
        <end position="185"/>
    </location>
</feature>
<dbReference type="Proteomes" id="UP000032946">
    <property type="component" value="Chromosome"/>
</dbReference>
<dbReference type="EMBL" id="FO818640">
    <property type="protein sequence ID" value="CDM96927.1"/>
    <property type="molecule type" value="Genomic_DNA"/>
</dbReference>
<accession>A0A9P1KJ11</accession>
<name>A0A9P1KJ11_9CYAN</name>
<protein>
    <recommendedName>
        <fullName evidence="4">Chemotaxis protein</fullName>
    </recommendedName>
</protein>
<reference evidence="2 3" key="1">
    <citation type="submission" date="2014-02" db="EMBL/GenBank/DDBJ databases">
        <authorList>
            <person name="Genoscope - CEA"/>
        </authorList>
    </citation>
    <scope>NUCLEOTIDE SEQUENCE [LARGE SCALE GENOMIC DNA]</scope>
    <source>
        <strain evidence="2 3">PCC 8005</strain>
    </source>
</reference>
<keyword evidence="1" id="KW-0175">Coiled coil</keyword>
<proteinExistence type="predicted"/>
<dbReference type="RefSeq" id="WP_006669377.1">
    <property type="nucleotide sequence ID" value="NZ_FO818640.1"/>
</dbReference>
<gene>
    <name evidence="2" type="ORF">ARTHRO_41336</name>
</gene>
<keyword evidence="3" id="KW-1185">Reference proteome</keyword>
<evidence type="ECO:0000313" key="3">
    <source>
        <dbReference type="Proteomes" id="UP000032946"/>
    </source>
</evidence>
<evidence type="ECO:0000256" key="1">
    <source>
        <dbReference type="SAM" id="Coils"/>
    </source>
</evidence>
<evidence type="ECO:0008006" key="4">
    <source>
        <dbReference type="Google" id="ProtNLM"/>
    </source>
</evidence>